<name>A0ABV0TKU5_9TELE</name>
<protein>
    <submittedName>
        <fullName evidence="1">Uncharacterized protein</fullName>
    </submittedName>
</protein>
<accession>A0ABV0TKU5</accession>
<sequence>MQLDKSKEWTGGVGLVLEWYDEMMPTGHVASPALRMGRKGACMPKVTTAMSHWHCHFLPKWIRVSVALGQGTFNSWGHAFEGTRTLSTSRHVQKKKIPFSCGAHSIKTAWKSRSKDATAYFEF</sequence>
<organism evidence="1 2">
    <name type="scientific">Ilyodon furcidens</name>
    <name type="common">goldbreast splitfin</name>
    <dbReference type="NCBI Taxonomy" id="33524"/>
    <lineage>
        <taxon>Eukaryota</taxon>
        <taxon>Metazoa</taxon>
        <taxon>Chordata</taxon>
        <taxon>Craniata</taxon>
        <taxon>Vertebrata</taxon>
        <taxon>Euteleostomi</taxon>
        <taxon>Actinopterygii</taxon>
        <taxon>Neopterygii</taxon>
        <taxon>Teleostei</taxon>
        <taxon>Neoteleostei</taxon>
        <taxon>Acanthomorphata</taxon>
        <taxon>Ovalentaria</taxon>
        <taxon>Atherinomorphae</taxon>
        <taxon>Cyprinodontiformes</taxon>
        <taxon>Goodeidae</taxon>
        <taxon>Ilyodon</taxon>
    </lineage>
</organism>
<reference evidence="1 2" key="1">
    <citation type="submission" date="2021-06" db="EMBL/GenBank/DDBJ databases">
        <authorList>
            <person name="Palmer J.M."/>
        </authorList>
    </citation>
    <scope>NUCLEOTIDE SEQUENCE [LARGE SCALE GENOMIC DNA]</scope>
    <source>
        <strain evidence="2">if_2019</strain>
        <tissue evidence="1">Muscle</tissue>
    </source>
</reference>
<dbReference type="EMBL" id="JAHRIQ010037113">
    <property type="protein sequence ID" value="MEQ2233439.1"/>
    <property type="molecule type" value="Genomic_DNA"/>
</dbReference>
<proteinExistence type="predicted"/>
<evidence type="ECO:0000313" key="1">
    <source>
        <dbReference type="EMBL" id="MEQ2233439.1"/>
    </source>
</evidence>
<keyword evidence="2" id="KW-1185">Reference proteome</keyword>
<comment type="caution">
    <text evidence="1">The sequence shown here is derived from an EMBL/GenBank/DDBJ whole genome shotgun (WGS) entry which is preliminary data.</text>
</comment>
<gene>
    <name evidence="1" type="ORF">ILYODFUR_021809</name>
</gene>
<evidence type="ECO:0000313" key="2">
    <source>
        <dbReference type="Proteomes" id="UP001482620"/>
    </source>
</evidence>
<dbReference type="Proteomes" id="UP001482620">
    <property type="component" value="Unassembled WGS sequence"/>
</dbReference>